<dbReference type="OrthoDB" id="5690875at2"/>
<gene>
    <name evidence="2" type="ORF">X808_6120</name>
</gene>
<dbReference type="Proteomes" id="UP000066995">
    <property type="component" value="Chromosome"/>
</dbReference>
<keyword evidence="1" id="KW-0812">Transmembrane</keyword>
<keyword evidence="1" id="KW-1133">Transmembrane helix</keyword>
<feature type="transmembrane region" description="Helical" evidence="1">
    <location>
        <begin position="32"/>
        <end position="50"/>
    </location>
</feature>
<dbReference type="RefSeq" id="WP_025216883.1">
    <property type="nucleotide sequence ID" value="NZ_CP006943.1"/>
</dbReference>
<dbReference type="HOGENOM" id="CLU_128124_0_0_6"/>
<keyword evidence="1" id="KW-0472">Membrane</keyword>
<dbReference type="KEGG" id="mvi:X808_6120"/>
<dbReference type="STRING" id="1433287.X808_6120"/>
<accession>W0QBC1</accession>
<name>W0QBC1_9PAST</name>
<dbReference type="EMBL" id="CP006943">
    <property type="protein sequence ID" value="AHG75135.1"/>
    <property type="molecule type" value="Genomic_DNA"/>
</dbReference>
<proteinExistence type="predicted"/>
<protein>
    <submittedName>
        <fullName evidence="2">Uncharacterized protein</fullName>
    </submittedName>
</protein>
<keyword evidence="3" id="KW-1185">Reference proteome</keyword>
<organism evidence="2 3">
    <name type="scientific">Mannheimia varigena USDA-ARS-USMARC-1296</name>
    <dbReference type="NCBI Taxonomy" id="1433287"/>
    <lineage>
        <taxon>Bacteria</taxon>
        <taxon>Pseudomonadati</taxon>
        <taxon>Pseudomonadota</taxon>
        <taxon>Gammaproteobacteria</taxon>
        <taxon>Pasteurellales</taxon>
        <taxon>Pasteurellaceae</taxon>
        <taxon>Mannheimia</taxon>
    </lineage>
</organism>
<reference evidence="2 3" key="1">
    <citation type="submission" date="2013-12" db="EMBL/GenBank/DDBJ databases">
        <title>Annotation of the Mannheimia varigena USDA-ARS-USMARC-1296 complete genome.</title>
        <authorList>
            <person name="Harhay G.P."/>
            <person name="Clawson M.L."/>
            <person name="Murray R.W."/>
            <person name="Lubbers B.V."/>
            <person name="Heaton M.P."/>
            <person name="Chitko-Mckown C.G."/>
            <person name="Harhay D.M."/>
            <person name="Smith T.P.L."/>
        </authorList>
    </citation>
    <scope>NUCLEOTIDE SEQUENCE [LARGE SCALE GENOMIC DNA]</scope>
    <source>
        <strain evidence="2 3">USDA-ARS-USMARC-1296</strain>
    </source>
</reference>
<dbReference type="AlphaFoldDB" id="W0QBC1"/>
<evidence type="ECO:0000313" key="3">
    <source>
        <dbReference type="Proteomes" id="UP000066995"/>
    </source>
</evidence>
<evidence type="ECO:0000313" key="2">
    <source>
        <dbReference type="EMBL" id="AHG75135.1"/>
    </source>
</evidence>
<sequence length="177" mass="20645">MILVKNKLEDLYLNPNNNIFKAVNFIRKKPKVIKSSLVFFLIILPILYIIKIQLDISHLVEITENQNANLTHKRSLYNSLFNAEKHKSSEHNLTSINNAIQRIAKKNKLNIDNLNWNLEQGKSVEIKIIADSRLIFNFINDLNQISYLKYHFLTLTKSTEDRKIELTTTLIVLANKE</sequence>
<evidence type="ECO:0000256" key="1">
    <source>
        <dbReference type="SAM" id="Phobius"/>
    </source>
</evidence>